<protein>
    <submittedName>
        <fullName evidence="1">Alpha/beta hydrolase</fullName>
    </submittedName>
</protein>
<dbReference type="GO" id="GO:0016787">
    <property type="term" value="F:hydrolase activity"/>
    <property type="evidence" value="ECO:0007669"/>
    <property type="project" value="UniProtKB-KW"/>
</dbReference>
<keyword evidence="1" id="KW-0378">Hydrolase</keyword>
<accession>A0ABX7PWJ1</accession>
<dbReference type="Proteomes" id="UP000663088">
    <property type="component" value="Chromosome"/>
</dbReference>
<dbReference type="SUPFAM" id="SSF53474">
    <property type="entry name" value="alpha/beta-Hydrolases"/>
    <property type="match status" value="1"/>
</dbReference>
<dbReference type="InterPro" id="IPR029058">
    <property type="entry name" value="AB_hydrolase_fold"/>
</dbReference>
<evidence type="ECO:0000313" key="2">
    <source>
        <dbReference type="Proteomes" id="UP000663088"/>
    </source>
</evidence>
<evidence type="ECO:0000313" key="1">
    <source>
        <dbReference type="EMBL" id="QSR87332.1"/>
    </source>
</evidence>
<name>A0ABX7PWJ1_9BACT</name>
<reference evidence="1 2" key="1">
    <citation type="submission" date="2020-12" db="EMBL/GenBank/DDBJ databases">
        <authorList>
            <person name="Awala S.I."/>
            <person name="Gwak J.-H."/>
            <person name="Kim S.-J."/>
            <person name="Rhee S.-K."/>
        </authorList>
    </citation>
    <scope>NUCLEOTIDE SEQUENCE [LARGE SCALE GENOMIC DNA]</scope>
    <source>
        <strain evidence="1 2">IT5</strain>
    </source>
</reference>
<keyword evidence="2" id="KW-1185">Reference proteome</keyword>
<dbReference type="Gene3D" id="3.40.50.1820">
    <property type="entry name" value="alpha/beta hydrolase"/>
    <property type="match status" value="1"/>
</dbReference>
<organism evidence="1 2">
    <name type="scientific">Candidatus Methylacidiphilum infernorum</name>
    <dbReference type="NCBI Taxonomy" id="511746"/>
    <lineage>
        <taxon>Bacteria</taxon>
        <taxon>Pseudomonadati</taxon>
        <taxon>Verrucomicrobiota</taxon>
        <taxon>Methylacidiphilae</taxon>
        <taxon>Methylacidiphilales</taxon>
        <taxon>Methylacidiphilaceae</taxon>
        <taxon>Methylacidiphilum (ex Ratnadevi et al. 2023)</taxon>
    </lineage>
</organism>
<gene>
    <name evidence="1" type="ORF">EM20IM_03100</name>
</gene>
<proteinExistence type="predicted"/>
<sequence>MKTIFSHLFDCLSISLFNCFQKPYFLEADFSVQLKLYVQYWQRASLEEYYLPDPRYEKKISASIASGLNRERRLIFPSFIRSPDPFSNYATFDLFPSIKGWNRSPTMIIVHGLLSLSLKGYKKWIHWLNEQGWNGVLMHLPYHFQRKSPSLLFSARCVQPNLVHTMETLRQSVMDLYTFTRGLRRVGSPLIAGWGISYGAWPISQLCSFDDTLHKLILVEPLLHVHYVIWQSPAGKEIRKKLTRLGITPSETYPHLRLACPSLSKPKLDGQDILIVGGLYDKISPPWILKEIKEKWKVDHLFFFPVGHLNHTLTSKSFRLALECWKDDFSLSHD</sequence>
<dbReference type="EMBL" id="CP065956">
    <property type="protein sequence ID" value="QSR87332.1"/>
    <property type="molecule type" value="Genomic_DNA"/>
</dbReference>
<dbReference type="RefSeq" id="WP_206847780.1">
    <property type="nucleotide sequence ID" value="NZ_CP065956.1"/>
</dbReference>